<dbReference type="Proteomes" id="UP001151760">
    <property type="component" value="Unassembled WGS sequence"/>
</dbReference>
<reference evidence="9" key="1">
    <citation type="journal article" date="2022" name="Int. J. Mol. Sci.">
        <title>Draft Genome of Tanacetum Coccineum: Genomic Comparison of Closely Related Tanacetum-Family Plants.</title>
        <authorList>
            <person name="Yamashiro T."/>
            <person name="Shiraishi A."/>
            <person name="Nakayama K."/>
            <person name="Satake H."/>
        </authorList>
    </citation>
    <scope>NUCLEOTIDE SEQUENCE</scope>
</reference>
<organism evidence="9 10">
    <name type="scientific">Tanacetum coccineum</name>
    <dbReference type="NCBI Taxonomy" id="301880"/>
    <lineage>
        <taxon>Eukaryota</taxon>
        <taxon>Viridiplantae</taxon>
        <taxon>Streptophyta</taxon>
        <taxon>Embryophyta</taxon>
        <taxon>Tracheophyta</taxon>
        <taxon>Spermatophyta</taxon>
        <taxon>Magnoliopsida</taxon>
        <taxon>eudicotyledons</taxon>
        <taxon>Gunneridae</taxon>
        <taxon>Pentapetalae</taxon>
        <taxon>asterids</taxon>
        <taxon>campanulids</taxon>
        <taxon>Asterales</taxon>
        <taxon>Asteraceae</taxon>
        <taxon>Asteroideae</taxon>
        <taxon>Anthemideae</taxon>
        <taxon>Anthemidinae</taxon>
        <taxon>Tanacetum</taxon>
    </lineage>
</organism>
<dbReference type="InterPro" id="IPR012337">
    <property type="entry name" value="RNaseH-like_sf"/>
</dbReference>
<feature type="domain" description="Retrovirus-related Pol polyprotein from transposon TNT 1-94-like beta-barrel" evidence="7">
    <location>
        <begin position="18"/>
        <end position="90"/>
    </location>
</feature>
<keyword evidence="4" id="KW-0378">Hydrolase</keyword>
<evidence type="ECO:0000256" key="2">
    <source>
        <dbReference type="ARBA" id="ARBA00022723"/>
    </source>
</evidence>
<evidence type="ECO:0000313" key="10">
    <source>
        <dbReference type="Proteomes" id="UP001151760"/>
    </source>
</evidence>
<dbReference type="Gene3D" id="3.30.420.10">
    <property type="entry name" value="Ribonuclease H-like superfamily/Ribonuclease H"/>
    <property type="match status" value="1"/>
</dbReference>
<dbReference type="InterPro" id="IPR039537">
    <property type="entry name" value="Retrotran_Ty1/copia-like"/>
</dbReference>
<evidence type="ECO:0000259" key="6">
    <source>
        <dbReference type="Pfam" id="PF07727"/>
    </source>
</evidence>
<evidence type="ECO:0000313" key="9">
    <source>
        <dbReference type="EMBL" id="GJT01644.1"/>
    </source>
</evidence>
<dbReference type="PANTHER" id="PTHR42648:SF31">
    <property type="entry name" value="RNA-DIRECTED DNA POLYMERASE"/>
    <property type="match status" value="1"/>
</dbReference>
<keyword evidence="1" id="KW-0645">Protease</keyword>
<name>A0ABQ5AL25_9ASTR</name>
<proteinExistence type="predicted"/>
<feature type="compositionally biased region" description="Basic and acidic residues" evidence="5">
    <location>
        <begin position="1000"/>
        <end position="1061"/>
    </location>
</feature>
<gene>
    <name evidence="9" type="ORF">Tco_0822813</name>
</gene>
<feature type="domain" description="Reverse transcriptase Ty1/copia-type" evidence="6">
    <location>
        <begin position="559"/>
        <end position="782"/>
    </location>
</feature>
<dbReference type="PANTHER" id="PTHR42648">
    <property type="entry name" value="TRANSPOSASE, PUTATIVE-RELATED"/>
    <property type="match status" value="1"/>
</dbReference>
<dbReference type="EMBL" id="BQNB010012287">
    <property type="protein sequence ID" value="GJT01644.1"/>
    <property type="molecule type" value="Genomic_DNA"/>
</dbReference>
<dbReference type="InterPro" id="IPR043502">
    <property type="entry name" value="DNA/RNA_pol_sf"/>
</dbReference>
<dbReference type="Pfam" id="PF22936">
    <property type="entry name" value="Pol_BBD"/>
    <property type="match status" value="1"/>
</dbReference>
<dbReference type="InterPro" id="IPR036397">
    <property type="entry name" value="RNaseH_sf"/>
</dbReference>
<feature type="domain" description="Retroviral polymerase SH3-like" evidence="8">
    <location>
        <begin position="302"/>
        <end position="364"/>
    </location>
</feature>
<evidence type="ECO:0000256" key="3">
    <source>
        <dbReference type="ARBA" id="ARBA00022750"/>
    </source>
</evidence>
<protein>
    <submittedName>
        <fullName evidence="9">Retrovirus-related pol polyprotein from transposon TNT 1-94</fullName>
    </submittedName>
</protein>
<accession>A0ABQ5AL25</accession>
<evidence type="ECO:0000256" key="4">
    <source>
        <dbReference type="ARBA" id="ARBA00022801"/>
    </source>
</evidence>
<dbReference type="InterPro" id="IPR057670">
    <property type="entry name" value="SH3_retrovirus"/>
</dbReference>
<dbReference type="SUPFAM" id="SSF56672">
    <property type="entry name" value="DNA/RNA polymerases"/>
    <property type="match status" value="1"/>
</dbReference>
<dbReference type="Pfam" id="PF07727">
    <property type="entry name" value="RVT_2"/>
    <property type="match status" value="1"/>
</dbReference>
<feature type="compositionally biased region" description="Basic residues" evidence="5">
    <location>
        <begin position="907"/>
        <end position="999"/>
    </location>
</feature>
<evidence type="ECO:0000256" key="1">
    <source>
        <dbReference type="ARBA" id="ARBA00022670"/>
    </source>
</evidence>
<reference evidence="9" key="2">
    <citation type="submission" date="2022-01" db="EMBL/GenBank/DDBJ databases">
        <authorList>
            <person name="Yamashiro T."/>
            <person name="Shiraishi A."/>
            <person name="Satake H."/>
            <person name="Nakayama K."/>
        </authorList>
    </citation>
    <scope>NUCLEOTIDE SEQUENCE</scope>
</reference>
<keyword evidence="2" id="KW-0479">Metal-binding</keyword>
<dbReference type="InterPro" id="IPR013103">
    <property type="entry name" value="RVT_2"/>
</dbReference>
<evidence type="ECO:0000259" key="7">
    <source>
        <dbReference type="Pfam" id="PF22936"/>
    </source>
</evidence>
<evidence type="ECO:0000259" key="8">
    <source>
        <dbReference type="Pfam" id="PF25597"/>
    </source>
</evidence>
<keyword evidence="10" id="KW-1185">Reference proteome</keyword>
<feature type="region of interest" description="Disordered" evidence="5">
    <location>
        <begin position="896"/>
        <end position="1061"/>
    </location>
</feature>
<dbReference type="InterPro" id="IPR054722">
    <property type="entry name" value="PolX-like_BBD"/>
</dbReference>
<sequence length="1061" mass="125286">MTGRTENLSGKIVNNELIIDSEASHHMTGCLDLLFNIQYIVPVAIELPLDIQAFAVKQGSMRLSDNKFLSNVLFVPKMLCTLISIKCLMKDLNFLSLLLMENVLQDRVTRTMIGTCEEHDGVFLFRKVEQGYANRAKVDDNFKLWHRRLRHTSKTKLILIPEVKSSIRTFEKPCDVCFKAKQTREVFLSSDNKVKYCFELIHYDLWGPYRTPASCGSHYFLTIIVDDFSRAMWIYLLADKREVEKLMHNFFAMMKRQFGKQVKIVRSDNGTKTPTKLLNWKSPYELLFHKPPPYKQLRDSGCLCYAHRQVRDKDKFGERSRKCIFVGYPYGKKGWRVYDIENDEYFISRDVVFYEGTFPYADPSNQAANGISRQDDSDPYGTSHVSEDIFIVVIPEITSSSSQNVRDTKSDSIETNTTNETNIVELVEEPQVNSTDGIVGTLANINDQEPVNDDRMDVQAYGRGKRTSQPSILLKNFVTYSACCSKDPVPINPVQFKSLGTRDPIVNYLNCANLNFSVKYRTFLAAVTNSTEPTRYAQVVKENKWCDAMKKEIDALESNGTWELTTLPPRKKAIDCKWVYKTKYNNDGTVERHKARLMIYENRHQEGADYKETFVPVAKMVTVRTFLSVAASKKWELHQMDVYNAFLHGELNEEVYMRLPPGFVARGKHTVCRLKKSLYGLKQAPLCWFAKLVRALKDFDFVQSLYDYSLFTYIRDEVRVHVLVYVDDLIVGGNNLEKIKEFKAYLSECFHMKDLGALRYFLGLEIAQSKDGIYLCQSKLLGCKPMSFPMDENHKLALATGPLLKDPKKYRRLVGKLIYLTISRPELSYCVHILAQFMQNPLVVHWEAALRVVRYLKGNLSQGVMLSSNNDLYVSAYCDFDWARIEERKDKIEEEEKKEDREEEKKMKKRRKKRRKTERRRKKKRRRERKERKRQKRKKERRGRRRRRRRKKEERDRKKERKKERAKKRKKQDRRRKKKKIEKKKRKLDRKERRKKKKNKNIEEERGKRVEDKEEVEKKKKRRGEEKDREEKKLEENERRRRRMKAEEEKDRGRRKEEARR</sequence>
<evidence type="ECO:0000256" key="5">
    <source>
        <dbReference type="SAM" id="MobiDB-lite"/>
    </source>
</evidence>
<keyword evidence="3" id="KW-0064">Aspartyl protease</keyword>
<dbReference type="Pfam" id="PF25597">
    <property type="entry name" value="SH3_retrovirus"/>
    <property type="match status" value="1"/>
</dbReference>
<comment type="caution">
    <text evidence="9">The sequence shown here is derived from an EMBL/GenBank/DDBJ whole genome shotgun (WGS) entry which is preliminary data.</text>
</comment>
<dbReference type="SUPFAM" id="SSF53098">
    <property type="entry name" value="Ribonuclease H-like"/>
    <property type="match status" value="1"/>
</dbReference>
<feature type="compositionally biased region" description="Basic and acidic residues" evidence="5">
    <location>
        <begin position="896"/>
        <end position="906"/>
    </location>
</feature>